<dbReference type="RefSeq" id="WP_266147983.1">
    <property type="nucleotide sequence ID" value="NZ_CP064028.1"/>
</dbReference>
<evidence type="ECO:0000256" key="1">
    <source>
        <dbReference type="SAM" id="SignalP"/>
    </source>
</evidence>
<accession>A0ABV9C7A9</accession>
<feature type="chain" id="PRO_5045337884" description="Cytochrome c" evidence="1">
    <location>
        <begin position="24"/>
        <end position="115"/>
    </location>
</feature>
<comment type="caution">
    <text evidence="2">The sequence shown here is derived from an EMBL/GenBank/DDBJ whole genome shotgun (WGS) entry which is preliminary data.</text>
</comment>
<dbReference type="Gene3D" id="1.10.760.10">
    <property type="entry name" value="Cytochrome c-like domain"/>
    <property type="match status" value="1"/>
</dbReference>
<reference evidence="3" key="1">
    <citation type="journal article" date="2019" name="Int. J. Syst. Evol. Microbiol.">
        <title>The Global Catalogue of Microorganisms (GCM) 10K type strain sequencing project: providing services to taxonomists for standard genome sequencing and annotation.</title>
        <authorList>
            <consortium name="The Broad Institute Genomics Platform"/>
            <consortium name="The Broad Institute Genome Sequencing Center for Infectious Disease"/>
            <person name="Wu L."/>
            <person name="Ma J."/>
        </authorList>
    </citation>
    <scope>NUCLEOTIDE SEQUENCE [LARGE SCALE GENOMIC DNA]</scope>
    <source>
        <strain evidence="3">CCM 4481</strain>
    </source>
</reference>
<dbReference type="EMBL" id="JBHSGA010000020">
    <property type="protein sequence ID" value="MFC4528668.1"/>
    <property type="molecule type" value="Genomic_DNA"/>
</dbReference>
<name>A0ABV9C7A9_9GAMM</name>
<evidence type="ECO:0000313" key="3">
    <source>
        <dbReference type="Proteomes" id="UP001595961"/>
    </source>
</evidence>
<evidence type="ECO:0008006" key="4">
    <source>
        <dbReference type="Google" id="ProtNLM"/>
    </source>
</evidence>
<dbReference type="InterPro" id="IPR036909">
    <property type="entry name" value="Cyt_c-like_dom_sf"/>
</dbReference>
<sequence>MNHVRMLCLALVLLALGMDMASAQERTAPMAIHSVSVQLPAGLAEFPPGPGVDVAGKCLICHSADMVLKQPLMSEAAWKGVINKMRSAYGAPITDDDVNVLTAYMARINAEQQTP</sequence>
<evidence type="ECO:0000313" key="2">
    <source>
        <dbReference type="EMBL" id="MFC4528668.1"/>
    </source>
</evidence>
<keyword evidence="3" id="KW-1185">Reference proteome</keyword>
<dbReference type="SUPFAM" id="SSF46626">
    <property type="entry name" value="Cytochrome c"/>
    <property type="match status" value="1"/>
</dbReference>
<proteinExistence type="predicted"/>
<keyword evidence="1" id="KW-0732">Signal</keyword>
<organism evidence="2 3">
    <name type="scientific">Dyella halodurans</name>
    <dbReference type="NCBI Taxonomy" id="1920171"/>
    <lineage>
        <taxon>Bacteria</taxon>
        <taxon>Pseudomonadati</taxon>
        <taxon>Pseudomonadota</taxon>
        <taxon>Gammaproteobacteria</taxon>
        <taxon>Lysobacterales</taxon>
        <taxon>Rhodanobacteraceae</taxon>
        <taxon>Dyella</taxon>
    </lineage>
</organism>
<feature type="signal peptide" evidence="1">
    <location>
        <begin position="1"/>
        <end position="23"/>
    </location>
</feature>
<gene>
    <name evidence="2" type="ORF">ACFO5W_18635</name>
</gene>
<protein>
    <recommendedName>
        <fullName evidence="4">Cytochrome c</fullName>
    </recommendedName>
</protein>
<dbReference type="Proteomes" id="UP001595961">
    <property type="component" value="Unassembled WGS sequence"/>
</dbReference>